<reference evidence="4 5" key="1">
    <citation type="submission" date="2020-07" db="EMBL/GenBank/DDBJ databases">
        <title>Fungal Genomes of the International Space Station.</title>
        <authorList>
            <person name="Seuylemezian A."/>
            <person name="Singh N.K."/>
            <person name="Wood J."/>
            <person name="Venkateswaran K."/>
        </authorList>
    </citation>
    <scope>NUCLEOTIDE SEQUENCE [LARGE SCALE GENOMIC DNA]</scope>
    <source>
        <strain evidence="4 5">PL-B2</strain>
    </source>
</reference>
<dbReference type="RefSeq" id="WP_221874485.1">
    <property type="nucleotide sequence ID" value="NZ_JACWFH010000021.1"/>
</dbReference>
<dbReference type="EMBL" id="JACWFH010000021">
    <property type="protein sequence ID" value="MBY0098264.1"/>
    <property type="molecule type" value="Genomic_DNA"/>
</dbReference>
<dbReference type="PANTHER" id="PTHR34216:SF3">
    <property type="entry name" value="POLY-BETA-1,6-N-ACETYL-D-GLUCOSAMINE N-DEACETYLASE"/>
    <property type="match status" value="1"/>
</dbReference>
<evidence type="ECO:0000313" key="5">
    <source>
        <dbReference type="Proteomes" id="UP000769780"/>
    </source>
</evidence>
<dbReference type="Gene3D" id="3.20.20.370">
    <property type="entry name" value="Glycoside hydrolase/deacetylase"/>
    <property type="match status" value="1"/>
</dbReference>
<gene>
    <name evidence="4" type="ORF">H0185_15810</name>
</gene>
<dbReference type="InterPro" id="IPR002509">
    <property type="entry name" value="NODB_dom"/>
</dbReference>
<dbReference type="CDD" id="cd10966">
    <property type="entry name" value="CE4_yadE_5s"/>
    <property type="match status" value="1"/>
</dbReference>
<dbReference type="PROSITE" id="PS51677">
    <property type="entry name" value="NODB"/>
    <property type="match status" value="1"/>
</dbReference>
<comment type="subcellular location">
    <subcellularLocation>
        <location evidence="1">Secreted</location>
    </subcellularLocation>
</comment>
<protein>
    <submittedName>
        <fullName evidence="4">Polysaccharide deacetylase family protein</fullName>
    </submittedName>
</protein>
<comment type="caution">
    <text evidence="4">The sequence shown here is derived from an EMBL/GenBank/DDBJ whole genome shotgun (WGS) entry which is preliminary data.</text>
</comment>
<evidence type="ECO:0000259" key="3">
    <source>
        <dbReference type="PROSITE" id="PS51677"/>
    </source>
</evidence>
<dbReference type="InterPro" id="IPR051398">
    <property type="entry name" value="Polysacch_Deacetylase"/>
</dbReference>
<accession>A0ABS7K7Q9</accession>
<keyword evidence="5" id="KW-1185">Reference proteome</keyword>
<dbReference type="PANTHER" id="PTHR34216">
    <property type="match status" value="1"/>
</dbReference>
<sequence>MKRNLINFLFPLVFLLTFSCLIYIFSDTLVHAFNPGHSVFPQDKKVDITDCQEWTQTVRDFNLKPGEEANRITVLMYHKIIDDQNIQEGHYQDGNSLQETIVLKSEFEKQMALLKKHDYVTLTAAEFNLFMDNKIDIPQNSILLTFDDGFKNNYQEAYPILKKYNFTALNFVITGNITEKDNKYDPMGQQYLSVSDMKKSCDIFDFESHTYNFHQRNEDGKAYLVTKDKEAIMKDLKISLGNISDNQPLFSYPYGEYDLETIEVIKELGIQSAFTVKYDDVRPGKDLYEIPRKTVFPNDTIVDFMDKINLK</sequence>
<evidence type="ECO:0000256" key="2">
    <source>
        <dbReference type="ARBA" id="ARBA00022729"/>
    </source>
</evidence>
<evidence type="ECO:0000313" key="4">
    <source>
        <dbReference type="EMBL" id="MBY0098264.1"/>
    </source>
</evidence>
<dbReference type="Proteomes" id="UP000769780">
    <property type="component" value="Unassembled WGS sequence"/>
</dbReference>
<name>A0ABS7K7Q9_9BACI</name>
<dbReference type="InterPro" id="IPR011330">
    <property type="entry name" value="Glyco_hydro/deAcase_b/a-brl"/>
</dbReference>
<organism evidence="4 5">
    <name type="scientific">Mesobacillus maritimus</name>
    <dbReference type="NCBI Taxonomy" id="1643336"/>
    <lineage>
        <taxon>Bacteria</taxon>
        <taxon>Bacillati</taxon>
        <taxon>Bacillota</taxon>
        <taxon>Bacilli</taxon>
        <taxon>Bacillales</taxon>
        <taxon>Bacillaceae</taxon>
        <taxon>Mesobacillus</taxon>
    </lineage>
</organism>
<dbReference type="Pfam" id="PF01522">
    <property type="entry name" value="Polysacc_deac_1"/>
    <property type="match status" value="1"/>
</dbReference>
<evidence type="ECO:0000256" key="1">
    <source>
        <dbReference type="ARBA" id="ARBA00004613"/>
    </source>
</evidence>
<dbReference type="PROSITE" id="PS51257">
    <property type="entry name" value="PROKAR_LIPOPROTEIN"/>
    <property type="match status" value="1"/>
</dbReference>
<feature type="domain" description="NodB homology" evidence="3">
    <location>
        <begin position="140"/>
        <end position="311"/>
    </location>
</feature>
<proteinExistence type="predicted"/>
<keyword evidence="2" id="KW-0732">Signal</keyword>
<dbReference type="SUPFAM" id="SSF88713">
    <property type="entry name" value="Glycoside hydrolase/deacetylase"/>
    <property type="match status" value="1"/>
</dbReference>